<gene>
    <name evidence="1" type="ORF">PAMC26577_10175</name>
</gene>
<comment type="caution">
    <text evidence="1">The sequence shown here is derived from an EMBL/GenBank/DDBJ whole genome shotgun (WGS) entry which is preliminary data.</text>
</comment>
<dbReference type="Proteomes" id="UP000195221">
    <property type="component" value="Unassembled WGS sequence"/>
</dbReference>
<evidence type="ECO:0000313" key="1">
    <source>
        <dbReference type="EMBL" id="OTP76612.1"/>
    </source>
</evidence>
<evidence type="ECO:0000313" key="2">
    <source>
        <dbReference type="Proteomes" id="UP000195221"/>
    </source>
</evidence>
<reference evidence="1 2" key="1">
    <citation type="submission" date="2017-03" db="EMBL/GenBank/DDBJ databases">
        <title>Genome analysis of strain PAMC 26577.</title>
        <authorList>
            <person name="Oh H.-M."/>
            <person name="Yang J.-A."/>
        </authorList>
    </citation>
    <scope>NUCLEOTIDE SEQUENCE [LARGE SCALE GENOMIC DNA]</scope>
    <source>
        <strain evidence="1 2">PAMC 26577</strain>
    </source>
</reference>
<proteinExistence type="predicted"/>
<organism evidence="1 2">
    <name type="scientific">Caballeronia sordidicola</name>
    <name type="common">Burkholderia sordidicola</name>
    <dbReference type="NCBI Taxonomy" id="196367"/>
    <lineage>
        <taxon>Bacteria</taxon>
        <taxon>Pseudomonadati</taxon>
        <taxon>Pseudomonadota</taxon>
        <taxon>Betaproteobacteria</taxon>
        <taxon>Burkholderiales</taxon>
        <taxon>Burkholderiaceae</taxon>
        <taxon>Caballeronia</taxon>
    </lineage>
</organism>
<sequence length="85" mass="8241">MDMASLTVQATPRLVITATRLHIAAFISAADGAAVITTVVMAVTGVAMGTVADMAVTVANGPVARMGAAVGTEAVVVGIGKDGSA</sequence>
<accession>A0A242MZ73</accession>
<protein>
    <submittedName>
        <fullName evidence="1">Uncharacterized protein</fullName>
    </submittedName>
</protein>
<dbReference type="AlphaFoldDB" id="A0A242MZ73"/>
<name>A0A242MZ73_CABSO</name>
<dbReference type="EMBL" id="NBTZ01000034">
    <property type="protein sequence ID" value="OTP76612.1"/>
    <property type="molecule type" value="Genomic_DNA"/>
</dbReference>